<reference evidence="4" key="2">
    <citation type="journal article" date="2016" name="Genome Announc.">
        <title>Genome sequence of Ustilaginoidea virens IPU010, a rice pathogenic fungus causing false smut.</title>
        <authorList>
            <person name="Kumagai T."/>
            <person name="Ishii T."/>
            <person name="Terai G."/>
            <person name="Umemura M."/>
            <person name="Machida M."/>
            <person name="Asai K."/>
        </authorList>
    </citation>
    <scope>NUCLEOTIDE SEQUENCE [LARGE SCALE GENOMIC DNA]</scope>
    <source>
        <strain evidence="4">IPU010</strain>
    </source>
</reference>
<evidence type="ECO:0000313" key="1">
    <source>
        <dbReference type="EMBL" id="GAO16673.1"/>
    </source>
</evidence>
<dbReference type="OrthoDB" id="9975758at2759"/>
<dbReference type="RefSeq" id="XP_042994194.1">
    <property type="nucleotide sequence ID" value="XM_043138260.1"/>
</dbReference>
<name>A0A063BXG1_USTVR</name>
<protein>
    <recommendedName>
        <fullName evidence="5">Histidinolphosphatase-like protein</fullName>
    </recommendedName>
</protein>
<dbReference type="AlphaFoldDB" id="A0A063BXG1"/>
<proteinExistence type="predicted"/>
<reference evidence="1" key="1">
    <citation type="journal article" date="2016" name="Genome Announc.">
        <title>Genome Sequence of Ustilaginoidea virens IPU010, a Rice Pathogenic Fungus Causing False Smut.</title>
        <authorList>
            <person name="Kumagai T."/>
            <person name="Ishii T."/>
            <person name="Terai G."/>
            <person name="Umemura M."/>
            <person name="Machida M."/>
            <person name="Asai K."/>
        </authorList>
    </citation>
    <scope>NUCLEOTIDE SEQUENCE [LARGE SCALE GENOMIC DNA]</scope>
    <source>
        <strain evidence="1">IPU010</strain>
    </source>
</reference>
<dbReference type="HOGENOM" id="CLU_094640_0_0_1"/>
<sequence>MTGQTDLSLRLPSKYASKTSKPAAEPASPSVEWLARTWTVTHSTLSMWRSARNVRITYKPLPSRGGRLRIDDLVEYEPASESGVLKSIAGVDTQAADVGWNWRGKGWLFFVSSHWELLGWGESSATDGSTERWVVTWFAPTMFTTEGVDIYSDKPGGLSEATYGRIDEALRNLGAKEVVDMVARDMKPVDIRLPWTEK</sequence>
<organism evidence="1 4">
    <name type="scientific">Ustilaginoidea virens</name>
    <name type="common">Rice false smut fungus</name>
    <name type="synonym">Villosiclava virens</name>
    <dbReference type="NCBI Taxonomy" id="1159556"/>
    <lineage>
        <taxon>Eukaryota</taxon>
        <taxon>Fungi</taxon>
        <taxon>Dikarya</taxon>
        <taxon>Ascomycota</taxon>
        <taxon>Pezizomycotina</taxon>
        <taxon>Sordariomycetes</taxon>
        <taxon>Hypocreomycetidae</taxon>
        <taxon>Hypocreales</taxon>
        <taxon>Clavicipitaceae</taxon>
        <taxon>Ustilaginoidea</taxon>
    </lineage>
</organism>
<evidence type="ECO:0008006" key="5">
    <source>
        <dbReference type="Google" id="ProtNLM"/>
    </source>
</evidence>
<evidence type="ECO:0000313" key="2">
    <source>
        <dbReference type="EMBL" id="QUC16521.1"/>
    </source>
</evidence>
<dbReference type="Proteomes" id="UP000054053">
    <property type="component" value="Unassembled WGS sequence"/>
</dbReference>
<keyword evidence="3" id="KW-1185">Reference proteome</keyword>
<reference evidence="2" key="3">
    <citation type="submission" date="2020-03" db="EMBL/GenBank/DDBJ databases">
        <title>A mixture of massive structural variations and highly conserved coding sequences in Ustilaginoidea virens genome.</title>
        <authorList>
            <person name="Zhang K."/>
            <person name="Zhao Z."/>
            <person name="Zhang Z."/>
            <person name="Li Y."/>
            <person name="Hsiang T."/>
            <person name="Sun W."/>
        </authorList>
    </citation>
    <scope>NUCLEOTIDE SEQUENCE</scope>
    <source>
        <strain evidence="2">UV-8b</strain>
    </source>
</reference>
<dbReference type="STRING" id="1159556.A0A063BXG1"/>
<gene>
    <name evidence="2" type="ORF">UV8b_00762</name>
    <name evidence="1" type="ORF">UVI_02012930</name>
</gene>
<dbReference type="KEGG" id="uvi:66061540"/>
<accession>A0A063BXG1</accession>
<dbReference type="EMBL" id="BBTG02000005">
    <property type="protein sequence ID" value="GAO16673.1"/>
    <property type="molecule type" value="Genomic_DNA"/>
</dbReference>
<evidence type="ECO:0000313" key="4">
    <source>
        <dbReference type="Proteomes" id="UP000054053"/>
    </source>
</evidence>
<dbReference type="GeneID" id="66061540"/>
<dbReference type="Proteomes" id="UP000027002">
    <property type="component" value="Chromosome 1"/>
</dbReference>
<dbReference type="EMBL" id="CP072753">
    <property type="protein sequence ID" value="QUC16521.1"/>
    <property type="molecule type" value="Genomic_DNA"/>
</dbReference>
<evidence type="ECO:0000313" key="3">
    <source>
        <dbReference type="Proteomes" id="UP000027002"/>
    </source>
</evidence>